<dbReference type="Proteomes" id="UP000093309">
    <property type="component" value="Unassembled WGS sequence"/>
</dbReference>
<dbReference type="SUPFAM" id="SSF51126">
    <property type="entry name" value="Pectin lyase-like"/>
    <property type="match status" value="1"/>
</dbReference>
<name>A0A1C0ZSS5_9BACL</name>
<gene>
    <name evidence="3" type="ORF">A8709_05090</name>
</gene>
<dbReference type="SUPFAM" id="SSF49785">
    <property type="entry name" value="Galactose-binding domain-like"/>
    <property type="match status" value="1"/>
</dbReference>
<evidence type="ECO:0000259" key="2">
    <source>
        <dbReference type="Pfam" id="PF00754"/>
    </source>
</evidence>
<dbReference type="InterPro" id="IPR006626">
    <property type="entry name" value="PbH1"/>
</dbReference>
<keyword evidence="4" id="KW-1185">Reference proteome</keyword>
<feature type="domain" description="F5/8 type C" evidence="2">
    <location>
        <begin position="541"/>
        <end position="661"/>
    </location>
</feature>
<evidence type="ECO:0000313" key="4">
    <source>
        <dbReference type="Proteomes" id="UP000093309"/>
    </source>
</evidence>
<organism evidence="3 4">
    <name type="scientific">Paenibacillus pectinilyticus</name>
    <dbReference type="NCBI Taxonomy" id="512399"/>
    <lineage>
        <taxon>Bacteria</taxon>
        <taxon>Bacillati</taxon>
        <taxon>Bacillota</taxon>
        <taxon>Bacilli</taxon>
        <taxon>Bacillales</taxon>
        <taxon>Paenibacillaceae</taxon>
        <taxon>Paenibacillus</taxon>
    </lineage>
</organism>
<feature type="signal peptide" evidence="1">
    <location>
        <begin position="1"/>
        <end position="30"/>
    </location>
</feature>
<dbReference type="InterPro" id="IPR000421">
    <property type="entry name" value="FA58C"/>
</dbReference>
<dbReference type="SMART" id="SM00710">
    <property type="entry name" value="PbH1"/>
    <property type="match status" value="6"/>
</dbReference>
<comment type="caution">
    <text evidence="3">The sequence shown here is derived from an EMBL/GenBank/DDBJ whole genome shotgun (WGS) entry which is preliminary data.</text>
</comment>
<dbReference type="Gene3D" id="2.60.120.260">
    <property type="entry name" value="Galactose-binding domain-like"/>
    <property type="match status" value="1"/>
</dbReference>
<proteinExistence type="predicted"/>
<dbReference type="InterPro" id="IPR011050">
    <property type="entry name" value="Pectin_lyase_fold/virulence"/>
</dbReference>
<dbReference type="AlphaFoldDB" id="A0A1C0ZSS5"/>
<dbReference type="Pfam" id="PF00754">
    <property type="entry name" value="F5_F8_type_C"/>
    <property type="match status" value="1"/>
</dbReference>
<keyword evidence="1" id="KW-0732">Signal</keyword>
<protein>
    <recommendedName>
        <fullName evidence="2">F5/8 type C domain-containing protein</fullName>
    </recommendedName>
</protein>
<reference evidence="4" key="1">
    <citation type="submission" date="2016-05" db="EMBL/GenBank/DDBJ databases">
        <title>Paenibacillus oryzae. sp. nov., isolated from the rice root.</title>
        <authorList>
            <person name="Zhang J."/>
            <person name="Zhang X."/>
        </authorList>
    </citation>
    <scope>NUCLEOTIDE SEQUENCE [LARGE SCALE GENOMIC DNA]</scope>
    <source>
        <strain evidence="4">KCTC13222</strain>
    </source>
</reference>
<dbReference type="InterPro" id="IPR008979">
    <property type="entry name" value="Galactose-bd-like_sf"/>
</dbReference>
<dbReference type="InterPro" id="IPR012334">
    <property type="entry name" value="Pectin_lyas_fold"/>
</dbReference>
<evidence type="ECO:0000313" key="3">
    <source>
        <dbReference type="EMBL" id="OCT11073.1"/>
    </source>
</evidence>
<sequence length="680" mass="72700">MTLTVKSVVYWCLGLTFVILFLVHPNNVEAANTTYYVDASGGSDTNAGTSSATAWKTLAKVNGVTFQQGDRLLFKAGGVWNGQLYPKGSGVSGSPIQIDQYGTGSMPIINGGGNTQGAVYLYNQQYWEIRNLEVTNTGASRNQYVGIKALNDTGGAMNHIYVGNTVVHDVNGVTSGFYGTNGGITILAKMDNDSTWNDVVIENNSIYTVDRIGIMVGPAWQTAAGPNDWITHAKSANITIQNNTIRDSGGDGILNFQTSNALIQNNVVSDSGGRASDGSTNTTGYSNQYSAGIWSAIADNTTIQYNEVYGEKTTLDGEGFDIDLGTNHTTVQFNYSHHNLGGFMLYCESSSNADINDAKVRYNISHDDKRGIFVFCAPGLSPGTDKMDINNNTFYIPQGTSTPMFTYSGGTLSGTMYVYNNIFYVLGTTSYSGFSGTTFDYNTFYGTHPASEPADAHKLTSDPLLAAPGSAAIGRSSVDGYKLRSGSPALSSGTYTNASAMGTADYWGNAVTSGAVNRGAYNGAGIAGVLTNYAFNAAVTTSSSYESGSWGRIRLFDGQRESVIGTSGYSSSLGVTTNHTEWIQFDMGTAKTFSSVTLYPRSTAGYEGEGFPVNFQIQVWNGSTWLTRVTQTAYPNPGSTPQTFTWGFSDTTDQIRVYATSLDKLGSDYVLQLAEIEVNP</sequence>
<accession>A0A1C0ZSS5</accession>
<evidence type="ECO:0000256" key="1">
    <source>
        <dbReference type="SAM" id="SignalP"/>
    </source>
</evidence>
<dbReference type="STRING" id="512399.A8709_05090"/>
<feature type="chain" id="PRO_5008649480" description="F5/8 type C domain-containing protein" evidence="1">
    <location>
        <begin position="31"/>
        <end position="680"/>
    </location>
</feature>
<dbReference type="EMBL" id="LYPC01000028">
    <property type="protein sequence ID" value="OCT11073.1"/>
    <property type="molecule type" value="Genomic_DNA"/>
</dbReference>
<dbReference type="Gene3D" id="2.160.20.10">
    <property type="entry name" value="Single-stranded right-handed beta-helix, Pectin lyase-like"/>
    <property type="match status" value="1"/>
</dbReference>
<dbReference type="OrthoDB" id="3333873at2"/>